<dbReference type="Proteomes" id="UP000515703">
    <property type="component" value="Chromosome"/>
</dbReference>
<feature type="domain" description="HTH arsR-type" evidence="1">
    <location>
        <begin position="2"/>
        <end position="72"/>
    </location>
</feature>
<dbReference type="Pfam" id="PF12840">
    <property type="entry name" value="HTH_20"/>
    <property type="match status" value="1"/>
</dbReference>
<keyword evidence="3" id="KW-1185">Reference proteome</keyword>
<dbReference type="EMBL" id="AP023368">
    <property type="protein sequence ID" value="BCJ97521.1"/>
    <property type="molecule type" value="Genomic_DNA"/>
</dbReference>
<evidence type="ECO:0000259" key="1">
    <source>
        <dbReference type="SMART" id="SM00418"/>
    </source>
</evidence>
<dbReference type="KEGG" id="acht:bsdcttw_05620"/>
<dbReference type="SMART" id="SM00418">
    <property type="entry name" value="HTH_ARSR"/>
    <property type="match status" value="1"/>
</dbReference>
<protein>
    <submittedName>
        <fullName evidence="2">Transcriptional regulator</fullName>
    </submittedName>
</protein>
<dbReference type="InterPro" id="IPR001845">
    <property type="entry name" value="HTH_ArsR_DNA-bd_dom"/>
</dbReference>
<dbReference type="InterPro" id="IPR036388">
    <property type="entry name" value="WH-like_DNA-bd_sf"/>
</dbReference>
<dbReference type="CDD" id="cd00090">
    <property type="entry name" value="HTH_ARSR"/>
    <property type="match status" value="1"/>
</dbReference>
<dbReference type="InterPro" id="IPR036390">
    <property type="entry name" value="WH_DNA-bd_sf"/>
</dbReference>
<gene>
    <name evidence="2" type="ORF">bsdcttw_05620</name>
</gene>
<evidence type="ECO:0000313" key="3">
    <source>
        <dbReference type="Proteomes" id="UP000515703"/>
    </source>
</evidence>
<reference evidence="2 3" key="2">
    <citation type="submission" date="2020-08" db="EMBL/GenBank/DDBJ databases">
        <authorList>
            <person name="Ueki A."/>
            <person name="Tonouchi A."/>
        </authorList>
    </citation>
    <scope>NUCLEOTIDE SEQUENCE [LARGE SCALE GENOMIC DNA]</scope>
    <source>
        <strain evidence="2 3">CTTW</strain>
    </source>
</reference>
<dbReference type="AlphaFoldDB" id="A0A7I8DJS8"/>
<dbReference type="SUPFAM" id="SSF46785">
    <property type="entry name" value="Winged helix' DNA-binding domain"/>
    <property type="match status" value="2"/>
</dbReference>
<sequence length="295" mass="32852">MNIGKAFSSSTRIDILEFLSNKPAIITDVASHFNIPLSSAALHIKTLESAGLISVQPIPGSKGAQKLCGALVSNVNVDVCLDLGLNSKYLFREDMPIGCYFDYNVSPPCGIVSEVSDLGAEDSISGFFSTERYKAQLIWLTYGHLEYRFSNTILKSNSANKIQFTFEICSEALGYNPNWRSDVSIWMNNTEIGILECPGDYGGRRGKLNPYWWNDASTQYGDLRKIWITEKGCFIDEQKVSNHTISSLGLNKNSFISFKIGVKPNAKYVGGMNLFGEKFGDYPQNIVMEVFHEEN</sequence>
<organism evidence="2 3">
    <name type="scientific">Anaerocolumna chitinilytica</name>
    <dbReference type="NCBI Taxonomy" id="1727145"/>
    <lineage>
        <taxon>Bacteria</taxon>
        <taxon>Bacillati</taxon>
        <taxon>Bacillota</taxon>
        <taxon>Clostridia</taxon>
        <taxon>Lachnospirales</taxon>
        <taxon>Lachnospiraceae</taxon>
        <taxon>Anaerocolumna</taxon>
    </lineage>
</organism>
<dbReference type="InterPro" id="IPR011991">
    <property type="entry name" value="ArsR-like_HTH"/>
</dbReference>
<reference evidence="2 3" key="1">
    <citation type="submission" date="2020-08" db="EMBL/GenBank/DDBJ databases">
        <title>Draft genome sequencing of an Anaerocolumna strain isolated from anoxic soil subjected to BSD treatment.</title>
        <authorList>
            <person name="Uek A."/>
            <person name="Tonouchi A."/>
        </authorList>
    </citation>
    <scope>NUCLEOTIDE SEQUENCE [LARGE SCALE GENOMIC DNA]</scope>
    <source>
        <strain evidence="2 3">CTTW</strain>
    </source>
</reference>
<accession>A0A7I8DJS8</accession>
<proteinExistence type="predicted"/>
<dbReference type="Gene3D" id="1.10.10.10">
    <property type="entry name" value="Winged helix-like DNA-binding domain superfamily/Winged helix DNA-binding domain"/>
    <property type="match status" value="1"/>
</dbReference>
<name>A0A7I8DJS8_9FIRM</name>
<evidence type="ECO:0000313" key="2">
    <source>
        <dbReference type="EMBL" id="BCJ97521.1"/>
    </source>
</evidence>
<dbReference type="GO" id="GO:0003700">
    <property type="term" value="F:DNA-binding transcription factor activity"/>
    <property type="evidence" value="ECO:0007669"/>
    <property type="project" value="InterPro"/>
</dbReference>